<dbReference type="InterPro" id="IPR008920">
    <property type="entry name" value="TF_FadR/GntR_C"/>
</dbReference>
<dbReference type="AlphaFoldDB" id="A0A3E1RBC0"/>
<dbReference type="EMBL" id="QFZK01000007">
    <property type="protein sequence ID" value="RFO96511.1"/>
    <property type="molecule type" value="Genomic_DNA"/>
</dbReference>
<dbReference type="Pfam" id="PF07729">
    <property type="entry name" value="FCD"/>
    <property type="match status" value="1"/>
</dbReference>
<dbReference type="SMART" id="SM00345">
    <property type="entry name" value="HTH_GNTR"/>
    <property type="match status" value="1"/>
</dbReference>
<dbReference type="PROSITE" id="PS50949">
    <property type="entry name" value="HTH_GNTR"/>
    <property type="match status" value="1"/>
</dbReference>
<dbReference type="InterPro" id="IPR011711">
    <property type="entry name" value="GntR_C"/>
</dbReference>
<feature type="domain" description="HTH gntR-type" evidence="5">
    <location>
        <begin position="25"/>
        <end position="92"/>
    </location>
</feature>
<dbReference type="PANTHER" id="PTHR43537">
    <property type="entry name" value="TRANSCRIPTIONAL REGULATOR, GNTR FAMILY"/>
    <property type="match status" value="1"/>
</dbReference>
<dbReference type="OrthoDB" id="5243844at2"/>
<evidence type="ECO:0000256" key="4">
    <source>
        <dbReference type="SAM" id="MobiDB-lite"/>
    </source>
</evidence>
<dbReference type="Gene3D" id="1.10.10.10">
    <property type="entry name" value="Winged helix-like DNA-binding domain superfamily/Winged helix DNA-binding domain"/>
    <property type="match status" value="1"/>
</dbReference>
<dbReference type="Pfam" id="PF00392">
    <property type="entry name" value="GntR"/>
    <property type="match status" value="1"/>
</dbReference>
<dbReference type="Proteomes" id="UP000260665">
    <property type="component" value="Unassembled WGS sequence"/>
</dbReference>
<evidence type="ECO:0000313" key="6">
    <source>
        <dbReference type="EMBL" id="RFO96511.1"/>
    </source>
</evidence>
<name>A0A3E1RBC0_9BURK</name>
<dbReference type="PANTHER" id="PTHR43537:SF53">
    <property type="entry name" value="HTH-TYPE TRANSCRIPTIONAL REPRESSOR NANR"/>
    <property type="match status" value="1"/>
</dbReference>
<comment type="caution">
    <text evidence="6">The sequence shown here is derived from an EMBL/GenBank/DDBJ whole genome shotgun (WGS) entry which is preliminary data.</text>
</comment>
<sequence>MQDTVKPGRTPRSAPKSPTPLATDAALNQTVYDTLFDAILGGTLPPGAKLAEAQLCAQFGVSRTVVRQALHRLSELHIVHIVPNKGATVAAPTPQEALEVFEARRAVEEAIIKRLAQRISHSELERLRLRLAAEHSALHGQDHARWVMLAGGFHLALAQMAGNTVLLRMLTELLTRCSLIVALYEPPGNAHCEHAEHERLVDLLALRDGEAAARLMGEHLDSLQARLKIQRS</sequence>
<dbReference type="InterPro" id="IPR036390">
    <property type="entry name" value="WH_DNA-bd_sf"/>
</dbReference>
<feature type="region of interest" description="Disordered" evidence="4">
    <location>
        <begin position="1"/>
        <end position="21"/>
    </location>
</feature>
<dbReference type="GO" id="GO:0003677">
    <property type="term" value="F:DNA binding"/>
    <property type="evidence" value="ECO:0007669"/>
    <property type="project" value="UniProtKB-KW"/>
</dbReference>
<evidence type="ECO:0000313" key="7">
    <source>
        <dbReference type="Proteomes" id="UP000260665"/>
    </source>
</evidence>
<evidence type="ECO:0000256" key="1">
    <source>
        <dbReference type="ARBA" id="ARBA00023015"/>
    </source>
</evidence>
<dbReference type="Gene3D" id="1.20.120.530">
    <property type="entry name" value="GntR ligand-binding domain-like"/>
    <property type="match status" value="1"/>
</dbReference>
<dbReference type="RefSeq" id="WP_117177767.1">
    <property type="nucleotide sequence ID" value="NZ_QFZK01000007.1"/>
</dbReference>
<reference evidence="6 7" key="1">
    <citation type="submission" date="2018-05" db="EMBL/GenBank/DDBJ databases">
        <title>Rhodoferax soyangensis sp.nov., isolated from an oligotrophic freshwater lake.</title>
        <authorList>
            <person name="Park M."/>
        </authorList>
    </citation>
    <scope>NUCLEOTIDE SEQUENCE [LARGE SCALE GENOMIC DNA]</scope>
    <source>
        <strain evidence="6 7">IMCC26218</strain>
    </source>
</reference>
<evidence type="ECO:0000256" key="3">
    <source>
        <dbReference type="ARBA" id="ARBA00023163"/>
    </source>
</evidence>
<dbReference type="InterPro" id="IPR036388">
    <property type="entry name" value="WH-like_DNA-bd_sf"/>
</dbReference>
<gene>
    <name evidence="6" type="ORF">DIC66_12780</name>
</gene>
<accession>A0A3E1RBC0</accession>
<keyword evidence="7" id="KW-1185">Reference proteome</keyword>
<keyword evidence="2" id="KW-0238">DNA-binding</keyword>
<dbReference type="InterPro" id="IPR000524">
    <property type="entry name" value="Tscrpt_reg_HTH_GntR"/>
</dbReference>
<keyword evidence="3" id="KW-0804">Transcription</keyword>
<dbReference type="SUPFAM" id="SSF46785">
    <property type="entry name" value="Winged helix' DNA-binding domain"/>
    <property type="match status" value="1"/>
</dbReference>
<dbReference type="SMART" id="SM00895">
    <property type="entry name" value="FCD"/>
    <property type="match status" value="1"/>
</dbReference>
<proteinExistence type="predicted"/>
<organism evidence="6 7">
    <name type="scientific">Rhodoferax lacus</name>
    <dbReference type="NCBI Taxonomy" id="2184758"/>
    <lineage>
        <taxon>Bacteria</taxon>
        <taxon>Pseudomonadati</taxon>
        <taxon>Pseudomonadota</taxon>
        <taxon>Betaproteobacteria</taxon>
        <taxon>Burkholderiales</taxon>
        <taxon>Comamonadaceae</taxon>
        <taxon>Rhodoferax</taxon>
    </lineage>
</organism>
<dbReference type="SUPFAM" id="SSF48008">
    <property type="entry name" value="GntR ligand-binding domain-like"/>
    <property type="match status" value="1"/>
</dbReference>
<protein>
    <submittedName>
        <fullName evidence="6">GntR family transcriptional regulator</fullName>
    </submittedName>
</protein>
<dbReference type="GO" id="GO:0003700">
    <property type="term" value="F:DNA-binding transcription factor activity"/>
    <property type="evidence" value="ECO:0007669"/>
    <property type="project" value="InterPro"/>
</dbReference>
<dbReference type="CDD" id="cd07377">
    <property type="entry name" value="WHTH_GntR"/>
    <property type="match status" value="1"/>
</dbReference>
<keyword evidence="1" id="KW-0805">Transcription regulation</keyword>
<evidence type="ECO:0000256" key="2">
    <source>
        <dbReference type="ARBA" id="ARBA00023125"/>
    </source>
</evidence>
<evidence type="ECO:0000259" key="5">
    <source>
        <dbReference type="PROSITE" id="PS50949"/>
    </source>
</evidence>